<protein>
    <submittedName>
        <fullName evidence="2">Uncharacterized protein</fullName>
    </submittedName>
</protein>
<evidence type="ECO:0000313" key="2">
    <source>
        <dbReference type="EMBL" id="ORY86375.1"/>
    </source>
</evidence>
<gene>
    <name evidence="2" type="ORF">BCR37DRAFT_218968</name>
</gene>
<accession>A0A1Y2FUK8</accession>
<keyword evidence="1" id="KW-1133">Transmembrane helix</keyword>
<dbReference type="EMBL" id="MCFI01000003">
    <property type="protein sequence ID" value="ORY86375.1"/>
    <property type="molecule type" value="Genomic_DNA"/>
</dbReference>
<keyword evidence="3" id="KW-1185">Reference proteome</keyword>
<evidence type="ECO:0000313" key="3">
    <source>
        <dbReference type="Proteomes" id="UP000193685"/>
    </source>
</evidence>
<feature type="transmembrane region" description="Helical" evidence="1">
    <location>
        <begin position="64"/>
        <end position="86"/>
    </location>
</feature>
<keyword evidence="1" id="KW-0812">Transmembrane</keyword>
<proteinExistence type="predicted"/>
<dbReference type="Proteomes" id="UP000193685">
    <property type="component" value="Unassembled WGS sequence"/>
</dbReference>
<evidence type="ECO:0000256" key="1">
    <source>
        <dbReference type="SAM" id="Phobius"/>
    </source>
</evidence>
<organism evidence="2 3">
    <name type="scientific">Protomyces lactucae-debilis</name>
    <dbReference type="NCBI Taxonomy" id="2754530"/>
    <lineage>
        <taxon>Eukaryota</taxon>
        <taxon>Fungi</taxon>
        <taxon>Dikarya</taxon>
        <taxon>Ascomycota</taxon>
        <taxon>Taphrinomycotina</taxon>
        <taxon>Taphrinomycetes</taxon>
        <taxon>Taphrinales</taxon>
        <taxon>Protomycetaceae</taxon>
        <taxon>Protomyces</taxon>
    </lineage>
</organism>
<dbReference type="AlphaFoldDB" id="A0A1Y2FUK8"/>
<dbReference type="RefSeq" id="XP_040727557.1">
    <property type="nucleotide sequence ID" value="XM_040866451.1"/>
</dbReference>
<reference evidence="2 3" key="1">
    <citation type="submission" date="2016-07" db="EMBL/GenBank/DDBJ databases">
        <title>Pervasive Adenine N6-methylation of Active Genes in Fungi.</title>
        <authorList>
            <consortium name="DOE Joint Genome Institute"/>
            <person name="Mondo S.J."/>
            <person name="Dannebaum R.O."/>
            <person name="Kuo R.C."/>
            <person name="Labutti K."/>
            <person name="Haridas S."/>
            <person name="Kuo A."/>
            <person name="Salamov A."/>
            <person name="Ahrendt S.R."/>
            <person name="Lipzen A."/>
            <person name="Sullivan W."/>
            <person name="Andreopoulos W.B."/>
            <person name="Clum A."/>
            <person name="Lindquist E."/>
            <person name="Daum C."/>
            <person name="Ramamoorthy G.K."/>
            <person name="Gryganskyi A."/>
            <person name="Culley D."/>
            <person name="Magnuson J.K."/>
            <person name="James T.Y."/>
            <person name="O'Malley M.A."/>
            <person name="Stajich J.E."/>
            <person name="Spatafora J.W."/>
            <person name="Visel A."/>
            <person name="Grigoriev I.V."/>
        </authorList>
    </citation>
    <scope>NUCLEOTIDE SEQUENCE [LARGE SCALE GENOMIC DNA]</scope>
    <source>
        <strain evidence="2 3">12-1054</strain>
    </source>
</reference>
<keyword evidence="1" id="KW-0472">Membrane</keyword>
<dbReference type="GeneID" id="63783050"/>
<comment type="caution">
    <text evidence="2">The sequence shown here is derived from an EMBL/GenBank/DDBJ whole genome shotgun (WGS) entry which is preliminary data.</text>
</comment>
<name>A0A1Y2FUK8_PROLT</name>
<sequence>MPCQIVVSGSVEFQTAVGATRYRTQVSDLKVNFKLFDIVVNFHHYYACYCCRPSHHLWKHRSSALLFFCSFLLLYSYLCSTLISPITDQIISSSRPLKLQISFEANVSQAPAQLLALQVILEENAGQTLL</sequence>